<protein>
    <recommendedName>
        <fullName evidence="4">Flp pilus assembly protein TadG</fullName>
    </recommendedName>
</protein>
<dbReference type="Proteomes" id="UP000268051">
    <property type="component" value="Unassembled WGS sequence"/>
</dbReference>
<evidence type="ECO:0000256" key="1">
    <source>
        <dbReference type="SAM" id="Phobius"/>
    </source>
</evidence>
<dbReference type="OrthoDB" id="7059416at2"/>
<reference evidence="2 3" key="1">
    <citation type="submission" date="2018-10" db="EMBL/GenBank/DDBJ databases">
        <title>Horizontal transference of carbapenem resistance between Klebsiella pneumoniae and Kluyvera ascorbata during abdominal infection: a case report.</title>
        <authorList>
            <person name="Raro O.H.F."/>
            <person name="Lima-Morales D."/>
            <person name="Barth A.L."/>
            <person name="Paim T.G.S."/>
            <person name="Mott M.P."/>
            <person name="Riche C.V.W."/>
            <person name="Teixeira U.F."/>
            <person name="Waechter F."/>
            <person name="Dias C.A.G."/>
        </authorList>
    </citation>
    <scope>NUCLEOTIDE SEQUENCE [LARGE SCALE GENOMIC DNA]</scope>
    <source>
        <strain evidence="2 3">OT2</strain>
    </source>
</reference>
<dbReference type="EMBL" id="RHFN01000002">
    <property type="protein sequence ID" value="ROU17648.1"/>
    <property type="molecule type" value="Genomic_DNA"/>
</dbReference>
<comment type="caution">
    <text evidence="2">The sequence shown here is derived from an EMBL/GenBank/DDBJ whole genome shotgun (WGS) entry which is preliminary data.</text>
</comment>
<proteinExistence type="predicted"/>
<evidence type="ECO:0000313" key="3">
    <source>
        <dbReference type="Proteomes" id="UP000268051"/>
    </source>
</evidence>
<feature type="transmembrane region" description="Helical" evidence="1">
    <location>
        <begin position="19"/>
        <end position="41"/>
    </location>
</feature>
<dbReference type="AlphaFoldDB" id="A0A3N2SDB6"/>
<keyword evidence="1" id="KW-1133">Transmembrane helix</keyword>
<sequence length="202" mass="22355">MVVIIKFVKSNNGAAAIEFAFYIFVFVLMCGFMVDMSFSLIKKSQVERVNNSLIAVLRERVNFFNGRTDLTQDDLSQLKSIADILLVNDDGTVAPYQLGLKMVSFSSRSTQQNPIPIETHIVTQSISRCDLNSEFTSTADLSTLSAWGIPPASTANTPASWYPVYEVTLCVPGAASWFFQAMGTFNRNLGSIYVRNATIPRL</sequence>
<keyword evidence="1" id="KW-0472">Membrane</keyword>
<name>A0A3N2SDB6_9ENTR</name>
<dbReference type="Pfam" id="PF16964">
    <property type="entry name" value="TadF"/>
    <property type="match status" value="1"/>
</dbReference>
<organism evidence="2 3">
    <name type="scientific">Kluyvera ascorbata</name>
    <dbReference type="NCBI Taxonomy" id="51288"/>
    <lineage>
        <taxon>Bacteria</taxon>
        <taxon>Pseudomonadati</taxon>
        <taxon>Pseudomonadota</taxon>
        <taxon>Gammaproteobacteria</taxon>
        <taxon>Enterobacterales</taxon>
        <taxon>Enterobacteriaceae</taxon>
        <taxon>Kluyvera</taxon>
    </lineage>
</organism>
<accession>A0A3N2SDB6</accession>
<gene>
    <name evidence="2" type="ORF">EB837_02135</name>
</gene>
<dbReference type="InterPro" id="IPR031582">
    <property type="entry name" value="TadF"/>
</dbReference>
<evidence type="ECO:0000313" key="2">
    <source>
        <dbReference type="EMBL" id="ROU17648.1"/>
    </source>
</evidence>
<evidence type="ECO:0008006" key="4">
    <source>
        <dbReference type="Google" id="ProtNLM"/>
    </source>
</evidence>
<keyword evidence="1" id="KW-0812">Transmembrane</keyword>